<accession>A0A366F4Z8</accession>
<proteinExistence type="predicted"/>
<gene>
    <name evidence="1" type="ORF">DFR50_12167</name>
</gene>
<evidence type="ECO:0000313" key="2">
    <source>
        <dbReference type="Proteomes" id="UP000253529"/>
    </source>
</evidence>
<protein>
    <recommendedName>
        <fullName evidence="3">DUF2946 domain-containing protein</fullName>
    </recommendedName>
</protein>
<sequence>MKSGGKRVRGKRRATPGAAVFRSPLTAIAAALALLVQLVVLPYHQALSAPVAPSAASDIATVAAELKAVFGDAAALCVQSDDPGAPGAPSGDCDDHCPLCQFAAQASALLAPDLPALPDRFDAACRALGVRPEPGALPLRPAHQHRARAPPFAV</sequence>
<dbReference type="AlphaFoldDB" id="A0A366F4Z8"/>
<dbReference type="InterPro" id="IPR021333">
    <property type="entry name" value="DUF2946"/>
</dbReference>
<dbReference type="EMBL" id="QNRK01000021">
    <property type="protein sequence ID" value="RBP09722.1"/>
    <property type="molecule type" value="Genomic_DNA"/>
</dbReference>
<dbReference type="Proteomes" id="UP000253529">
    <property type="component" value="Unassembled WGS sequence"/>
</dbReference>
<reference evidence="1 2" key="1">
    <citation type="submission" date="2018-06" db="EMBL/GenBank/DDBJ databases">
        <title>Genomic Encyclopedia of Type Strains, Phase IV (KMG-IV): sequencing the most valuable type-strain genomes for metagenomic binning, comparative biology and taxonomic classification.</title>
        <authorList>
            <person name="Goeker M."/>
        </authorList>
    </citation>
    <scope>NUCLEOTIDE SEQUENCE [LARGE SCALE GENOMIC DNA]</scope>
    <source>
        <strain evidence="1 2">DSM 24875</strain>
    </source>
</reference>
<evidence type="ECO:0000313" key="1">
    <source>
        <dbReference type="EMBL" id="RBP09722.1"/>
    </source>
</evidence>
<comment type="caution">
    <text evidence="1">The sequence shown here is derived from an EMBL/GenBank/DDBJ whole genome shotgun (WGS) entry which is preliminary data.</text>
</comment>
<dbReference type="Pfam" id="PF11162">
    <property type="entry name" value="DUF2946"/>
    <property type="match status" value="1"/>
</dbReference>
<organism evidence="1 2">
    <name type="scientific">Roseiarcus fermentans</name>
    <dbReference type="NCBI Taxonomy" id="1473586"/>
    <lineage>
        <taxon>Bacteria</taxon>
        <taxon>Pseudomonadati</taxon>
        <taxon>Pseudomonadota</taxon>
        <taxon>Alphaproteobacteria</taxon>
        <taxon>Hyphomicrobiales</taxon>
        <taxon>Roseiarcaceae</taxon>
        <taxon>Roseiarcus</taxon>
    </lineage>
</organism>
<keyword evidence="2" id="KW-1185">Reference proteome</keyword>
<evidence type="ECO:0008006" key="3">
    <source>
        <dbReference type="Google" id="ProtNLM"/>
    </source>
</evidence>
<name>A0A366F4Z8_9HYPH</name>